<reference evidence="2 3" key="1">
    <citation type="journal article" date="2018" name="Evol. Lett.">
        <title>Horizontal gene cluster transfer increased hallucinogenic mushroom diversity.</title>
        <authorList>
            <person name="Reynolds H.T."/>
            <person name="Vijayakumar V."/>
            <person name="Gluck-Thaler E."/>
            <person name="Korotkin H.B."/>
            <person name="Matheny P.B."/>
            <person name="Slot J.C."/>
        </authorList>
    </citation>
    <scope>NUCLEOTIDE SEQUENCE [LARGE SCALE GENOMIC DNA]</scope>
    <source>
        <strain evidence="2 3">SRW20</strain>
    </source>
</reference>
<comment type="caution">
    <text evidence="2">The sequence shown here is derived from an EMBL/GenBank/DDBJ whole genome shotgun (WGS) entry which is preliminary data.</text>
</comment>
<organism evidence="2 3">
    <name type="scientific">Gymnopilus dilepis</name>
    <dbReference type="NCBI Taxonomy" id="231916"/>
    <lineage>
        <taxon>Eukaryota</taxon>
        <taxon>Fungi</taxon>
        <taxon>Dikarya</taxon>
        <taxon>Basidiomycota</taxon>
        <taxon>Agaricomycotina</taxon>
        <taxon>Agaricomycetes</taxon>
        <taxon>Agaricomycetidae</taxon>
        <taxon>Agaricales</taxon>
        <taxon>Agaricineae</taxon>
        <taxon>Hymenogastraceae</taxon>
        <taxon>Gymnopilus</taxon>
    </lineage>
</organism>
<dbReference type="EMBL" id="NHYE01001292">
    <property type="protein sequence ID" value="PPQ97088.1"/>
    <property type="molecule type" value="Genomic_DNA"/>
</dbReference>
<evidence type="ECO:0000313" key="2">
    <source>
        <dbReference type="EMBL" id="PPQ97088.1"/>
    </source>
</evidence>
<feature type="region of interest" description="Disordered" evidence="1">
    <location>
        <begin position="1"/>
        <end position="43"/>
    </location>
</feature>
<sequence>MCLSFRQVPTHSSEIRPLANTNTTSSSQHALRSPPSPAPALSSFEYPLSSIAKTQNTIAPMPTKDHSPGGDLAYREPPPPVSVESATPLLLKSHITTQSTQPPANPSERDAVEHEVSHHHHQLDIRHFTFRRRQPPPGGSKGILNDVDRSVVGPWKRESTRSRCEMTIWDRFREREWVHLIMKEAEADQTLKRAEAERAREQSTSTGKLRRMEKWDVATFHAMQWARAHKHLCRMEVFKTLFMRVTVKDQTFVSPSTAEAKVPT</sequence>
<evidence type="ECO:0000313" key="3">
    <source>
        <dbReference type="Proteomes" id="UP000284706"/>
    </source>
</evidence>
<dbReference type="AlphaFoldDB" id="A0A409Y283"/>
<dbReference type="Proteomes" id="UP000284706">
    <property type="component" value="Unassembled WGS sequence"/>
</dbReference>
<dbReference type="OrthoDB" id="10254973at2759"/>
<name>A0A409Y283_9AGAR</name>
<protein>
    <submittedName>
        <fullName evidence="2">Uncharacterized protein</fullName>
    </submittedName>
</protein>
<accession>A0A409Y283</accession>
<dbReference type="InParanoid" id="A0A409Y283"/>
<gene>
    <name evidence="2" type="ORF">CVT26_001016</name>
</gene>
<evidence type="ECO:0000256" key="1">
    <source>
        <dbReference type="SAM" id="MobiDB-lite"/>
    </source>
</evidence>
<feature type="compositionally biased region" description="Polar residues" evidence="1">
    <location>
        <begin position="19"/>
        <end position="29"/>
    </location>
</feature>
<proteinExistence type="predicted"/>
<keyword evidence="3" id="KW-1185">Reference proteome</keyword>